<dbReference type="Gene3D" id="3.30.70.1320">
    <property type="entry name" value="Multidrug efflux transporter AcrB pore domain like"/>
    <property type="match status" value="1"/>
</dbReference>
<feature type="transmembrane region" description="Helical" evidence="2">
    <location>
        <begin position="586"/>
        <end position="606"/>
    </location>
</feature>
<dbReference type="InterPro" id="IPR027463">
    <property type="entry name" value="AcrB_DN_DC_subdom"/>
</dbReference>
<evidence type="ECO:0000313" key="4">
    <source>
        <dbReference type="Proteomes" id="UP000265419"/>
    </source>
</evidence>
<dbReference type="InterPro" id="IPR001036">
    <property type="entry name" value="Acrflvin-R"/>
</dbReference>
<feature type="compositionally biased region" description="Low complexity" evidence="1">
    <location>
        <begin position="1105"/>
        <end position="1119"/>
    </location>
</feature>
<dbReference type="Gene3D" id="3.30.70.1440">
    <property type="entry name" value="Multidrug efflux transporter AcrB pore domain"/>
    <property type="match status" value="1"/>
</dbReference>
<dbReference type="EMBL" id="QQXK01000009">
    <property type="protein sequence ID" value="RII42714.1"/>
    <property type="molecule type" value="Genomic_DNA"/>
</dbReference>
<feature type="transmembrane region" description="Helical" evidence="2">
    <location>
        <begin position="1017"/>
        <end position="1042"/>
    </location>
</feature>
<feature type="transmembrane region" description="Helical" evidence="2">
    <location>
        <begin position="330"/>
        <end position="349"/>
    </location>
</feature>
<dbReference type="Gene3D" id="3.30.70.1430">
    <property type="entry name" value="Multidrug efflux transporter AcrB pore domain"/>
    <property type="match status" value="2"/>
</dbReference>
<dbReference type="AlphaFoldDB" id="A0A399JBV0"/>
<dbReference type="SUPFAM" id="SSF82866">
    <property type="entry name" value="Multidrug efflux transporter AcrB transmembrane domain"/>
    <property type="match status" value="2"/>
</dbReference>
<gene>
    <name evidence="3" type="ORF">DWB68_06095</name>
</gene>
<reference evidence="3 4" key="1">
    <citation type="submission" date="2018-07" db="EMBL/GenBank/DDBJ databases">
        <title>Arthrobacter sp. nov., isolated from raw cow's milk with high bacterial count.</title>
        <authorList>
            <person name="Hahne J."/>
            <person name="Isele D."/>
            <person name="Lipski A."/>
        </authorList>
    </citation>
    <scope>NUCLEOTIDE SEQUENCE [LARGE SCALE GENOMIC DNA]</scope>
    <source>
        <strain evidence="3 4">JZ R-35</strain>
    </source>
</reference>
<keyword evidence="2" id="KW-0812">Transmembrane</keyword>
<feature type="transmembrane region" description="Helical" evidence="2">
    <location>
        <begin position="963"/>
        <end position="987"/>
    </location>
</feature>
<feature type="transmembrane region" description="Helical" evidence="2">
    <location>
        <begin position="382"/>
        <end position="406"/>
    </location>
</feature>
<sequence>MHLLARLSLRNRALIVLVCLFVCVFGVISMTRLKQELIPSVEFPRLTVMATQQGSSPAVMDEQVGRPLESAMQGVEGLESSSSTSTTGMSVVSLTFTYGTDLDRARNQVDRAISNVSQLLPDGVQPNTFAGSVADIPVVYYAVSGEGSLAETADKLNADVVPALSKLDGVRGVDVSGAGSQYIRITPHEASDEEPFASPAELQAAIANAGRAASLGSLTDGSYTLPIQTNGAPASVAELRQLPVATQDGGTYQLGELAKVEVADNPTTSITRTNGKETLALSVTKTPDADTVRVSEAVRDALPALAEQSGATFTLVFDQAPSITNAIHDLTVEGLMGLVMAIVVILLFLRSMRSTLVTAISIPLSLLVTFIGVWAFGFSLNMLTLGALTISIGRVVDDSIVVIENIKRHLSYGQPRGRAIIDAVREVAGAITASTLTTVAVFLPVAFVGGLAGELFRPFALTVAVALIASLLVALTIVPVLAYWFLAGASKARAKREAKKAAKAAQAAAVPDGAASSQPAPAQAGEGTRPDAAASGTEALAPVPVAAASAAATERAAREAAEDEESRSWLQRGYVPVLRKTQAHPVITLVASVLILLATVPLGMLMKTNLLGGMGQEAFSGTLTMPAGSSLRTTDTAAKRYEEALRSVDGVKDVQVTMGPSDSNFVMMMGPSSADTASFTATTAEGRDVEQVLAAAREEVAKLDLAGELELSATQGGGFSSDITIDVKAADPDTLETANSAVMEAMRNIPGAVSVESNLTSKQPQVLVTVDRQKAAEAGLSQEQIAALVNGTLNPLSAGKLTFGFTTLDVKIGEGTQLNGLEQLENLEIMTQGGPVPLSEIATVKRVEAEVSITSQNTDRVSTVTITPIETELGKVAAEVTKRLDALSLKDGATATLGGAATQQAESFQQLGLALIAAIAIVYVIMVATFKSLMQPLILLVSIPFAAIGSIAALLITGVPLGLASLIGMLMLVGIVVTNAIVLIDLINQYRKPAPGRAAMSLDEAIEHGARRRLRPILMTALATIFAMIPMALGLTGSGGFISRPLAVVVIGGLVSSTLLTLILVPVLYRLLESRRERKRLAGEGPEPDGLDDASLGLGGGPAGGEPAPAGPGSASAEALAALQEAWTGTIDLATGLPRPSRGRHAAEPPTSTGGVVLPH</sequence>
<feature type="region of interest" description="Disordered" evidence="1">
    <location>
        <begin position="1133"/>
        <end position="1160"/>
    </location>
</feature>
<evidence type="ECO:0000256" key="1">
    <source>
        <dbReference type="SAM" id="MobiDB-lite"/>
    </source>
</evidence>
<dbReference type="PRINTS" id="PR00702">
    <property type="entry name" value="ACRIFLAVINRP"/>
</dbReference>
<feature type="transmembrane region" description="Helical" evidence="2">
    <location>
        <begin position="911"/>
        <end position="930"/>
    </location>
</feature>
<organism evidence="3 4">
    <name type="scientific">Galactobacter valiniphilus</name>
    <dbReference type="NCBI Taxonomy" id="2676122"/>
    <lineage>
        <taxon>Bacteria</taxon>
        <taxon>Bacillati</taxon>
        <taxon>Actinomycetota</taxon>
        <taxon>Actinomycetes</taxon>
        <taxon>Micrococcales</taxon>
        <taxon>Micrococcaceae</taxon>
        <taxon>Galactobacter</taxon>
    </lineage>
</organism>
<feature type="compositionally biased region" description="Low complexity" evidence="1">
    <location>
        <begin position="510"/>
        <end position="525"/>
    </location>
</feature>
<accession>A0A399JBV0</accession>
<evidence type="ECO:0000256" key="2">
    <source>
        <dbReference type="SAM" id="Phobius"/>
    </source>
</evidence>
<keyword evidence="4" id="KW-1185">Reference proteome</keyword>
<feature type="region of interest" description="Disordered" evidence="1">
    <location>
        <begin position="1080"/>
        <end position="1119"/>
    </location>
</feature>
<dbReference type="Pfam" id="PF00873">
    <property type="entry name" value="ACR_tran"/>
    <property type="match status" value="2"/>
</dbReference>
<dbReference type="Proteomes" id="UP000265419">
    <property type="component" value="Unassembled WGS sequence"/>
</dbReference>
<evidence type="ECO:0000313" key="3">
    <source>
        <dbReference type="EMBL" id="RII42714.1"/>
    </source>
</evidence>
<dbReference type="SUPFAM" id="SSF82693">
    <property type="entry name" value="Multidrug efflux transporter AcrB pore domain, PN1, PN2, PC1 and PC2 subdomains"/>
    <property type="match status" value="3"/>
</dbReference>
<dbReference type="GO" id="GO:0005886">
    <property type="term" value="C:plasma membrane"/>
    <property type="evidence" value="ECO:0007669"/>
    <property type="project" value="TreeGrafter"/>
</dbReference>
<proteinExistence type="predicted"/>
<comment type="caution">
    <text evidence="3">The sequence shown here is derived from an EMBL/GenBank/DDBJ whole genome shotgun (WGS) entry which is preliminary data.</text>
</comment>
<dbReference type="SUPFAM" id="SSF82714">
    <property type="entry name" value="Multidrug efflux transporter AcrB TolC docking domain, DN and DC subdomains"/>
    <property type="match status" value="2"/>
</dbReference>
<feature type="region of interest" description="Disordered" evidence="1">
    <location>
        <begin position="510"/>
        <end position="535"/>
    </location>
</feature>
<dbReference type="GO" id="GO:0042910">
    <property type="term" value="F:xenobiotic transmembrane transporter activity"/>
    <property type="evidence" value="ECO:0007669"/>
    <property type="project" value="TreeGrafter"/>
</dbReference>
<feature type="transmembrane region" description="Helical" evidence="2">
    <location>
        <begin position="459"/>
        <end position="486"/>
    </location>
</feature>
<dbReference type="RefSeq" id="WP_119424259.1">
    <property type="nucleotide sequence ID" value="NZ_QQXK01000009.1"/>
</dbReference>
<keyword evidence="2" id="KW-1133">Transmembrane helix</keyword>
<feature type="transmembrane region" description="Helical" evidence="2">
    <location>
        <begin position="427"/>
        <end position="447"/>
    </location>
</feature>
<dbReference type="PANTHER" id="PTHR32063:SF0">
    <property type="entry name" value="SWARMING MOTILITY PROTEIN SWRC"/>
    <property type="match status" value="1"/>
</dbReference>
<feature type="transmembrane region" description="Helical" evidence="2">
    <location>
        <begin position="12"/>
        <end position="30"/>
    </location>
</feature>
<name>A0A399JBV0_9MICC</name>
<dbReference type="PANTHER" id="PTHR32063">
    <property type="match status" value="1"/>
</dbReference>
<dbReference type="Gene3D" id="1.20.1640.10">
    <property type="entry name" value="Multidrug efflux transporter AcrB transmembrane domain"/>
    <property type="match status" value="3"/>
</dbReference>
<feature type="transmembrane region" description="Helical" evidence="2">
    <location>
        <begin position="937"/>
        <end position="957"/>
    </location>
</feature>
<feature type="transmembrane region" description="Helical" evidence="2">
    <location>
        <begin position="1048"/>
        <end position="1072"/>
    </location>
</feature>
<feature type="transmembrane region" description="Helical" evidence="2">
    <location>
        <begin position="356"/>
        <end position="376"/>
    </location>
</feature>
<protein>
    <submittedName>
        <fullName evidence="3">AcrB/AcrD/AcrF family protein</fullName>
    </submittedName>
</protein>
<keyword evidence="2" id="KW-0472">Membrane</keyword>
<dbReference type="Gene3D" id="3.30.2090.10">
    <property type="entry name" value="Multidrug efflux transporter AcrB TolC docking domain, DN and DC subdomains"/>
    <property type="match status" value="2"/>
</dbReference>